<proteinExistence type="predicted"/>
<protein>
    <submittedName>
        <fullName evidence="1">Uncharacterized protein</fullName>
    </submittedName>
</protein>
<keyword evidence="2" id="KW-1185">Reference proteome</keyword>
<gene>
    <name evidence="1" type="ORF">MSG28_002016</name>
</gene>
<dbReference type="EMBL" id="CM046103">
    <property type="protein sequence ID" value="KAI8427483.1"/>
    <property type="molecule type" value="Genomic_DNA"/>
</dbReference>
<name>A0ACC0JTW0_CHOFU</name>
<organism evidence="1 2">
    <name type="scientific">Choristoneura fumiferana</name>
    <name type="common">Spruce budworm moth</name>
    <name type="synonym">Archips fumiferana</name>
    <dbReference type="NCBI Taxonomy" id="7141"/>
    <lineage>
        <taxon>Eukaryota</taxon>
        <taxon>Metazoa</taxon>
        <taxon>Ecdysozoa</taxon>
        <taxon>Arthropoda</taxon>
        <taxon>Hexapoda</taxon>
        <taxon>Insecta</taxon>
        <taxon>Pterygota</taxon>
        <taxon>Neoptera</taxon>
        <taxon>Endopterygota</taxon>
        <taxon>Lepidoptera</taxon>
        <taxon>Glossata</taxon>
        <taxon>Ditrysia</taxon>
        <taxon>Tortricoidea</taxon>
        <taxon>Tortricidae</taxon>
        <taxon>Tortricinae</taxon>
        <taxon>Choristoneura</taxon>
    </lineage>
</organism>
<reference evidence="1 2" key="1">
    <citation type="journal article" date="2022" name="Genome Biol. Evol.">
        <title>The Spruce Budworm Genome: Reconstructing the Evolutionary History of Antifreeze Proteins.</title>
        <authorList>
            <person name="Beliveau C."/>
            <person name="Gagne P."/>
            <person name="Picq S."/>
            <person name="Vernygora O."/>
            <person name="Keeling C.I."/>
            <person name="Pinkney K."/>
            <person name="Doucet D."/>
            <person name="Wen F."/>
            <person name="Johnston J.S."/>
            <person name="Maaroufi H."/>
            <person name="Boyle B."/>
            <person name="Laroche J."/>
            <person name="Dewar K."/>
            <person name="Juretic N."/>
            <person name="Blackburn G."/>
            <person name="Nisole A."/>
            <person name="Brunet B."/>
            <person name="Brandao M."/>
            <person name="Lumley L."/>
            <person name="Duan J."/>
            <person name="Quan G."/>
            <person name="Lucarotti C.J."/>
            <person name="Roe A.D."/>
            <person name="Sperling F.A.H."/>
            <person name="Levesque R.C."/>
            <person name="Cusson M."/>
        </authorList>
    </citation>
    <scope>NUCLEOTIDE SEQUENCE [LARGE SCALE GENOMIC DNA]</scope>
    <source>
        <strain evidence="1">Glfc:IPQL:Cfum</strain>
    </source>
</reference>
<comment type="caution">
    <text evidence="1">The sequence shown here is derived from an EMBL/GenBank/DDBJ whole genome shotgun (WGS) entry which is preliminary data.</text>
</comment>
<evidence type="ECO:0000313" key="2">
    <source>
        <dbReference type="Proteomes" id="UP001064048"/>
    </source>
</evidence>
<evidence type="ECO:0000313" key="1">
    <source>
        <dbReference type="EMBL" id="KAI8427483.1"/>
    </source>
</evidence>
<dbReference type="Proteomes" id="UP001064048">
    <property type="component" value="Chromosome 3"/>
</dbReference>
<accession>A0ACC0JTW0</accession>
<sequence length="106" mass="11652">MAPHAQRAVAGWRGAVADAGNIDTIIKKKKEKSASRVLQSVQPYILVLGKLHDFSALYIVIDDVKYSFESAAKAFDQRCGSSLKPQAQVDADLCQPKQLKVYEDDS</sequence>